<feature type="transmembrane region" description="Helical" evidence="6">
    <location>
        <begin position="35"/>
        <end position="57"/>
    </location>
</feature>
<dbReference type="OrthoDB" id="338850at2759"/>
<gene>
    <name evidence="8" type="ORF">APZ42_021996</name>
</gene>
<evidence type="ECO:0000313" key="9">
    <source>
        <dbReference type="Proteomes" id="UP000076858"/>
    </source>
</evidence>
<name>A0A164VYC6_9CRUS</name>
<evidence type="ECO:0000313" key="8">
    <source>
        <dbReference type="EMBL" id="KZS12781.1"/>
    </source>
</evidence>
<keyword evidence="9" id="KW-1185">Reference proteome</keyword>
<dbReference type="EMBL" id="LRGB01001348">
    <property type="protein sequence ID" value="KZS12781.1"/>
    <property type="molecule type" value="Genomic_DNA"/>
</dbReference>
<dbReference type="Pfam" id="PF01778">
    <property type="entry name" value="Ribosomal_L28e"/>
    <property type="match status" value="1"/>
</dbReference>
<evidence type="ECO:0000256" key="2">
    <source>
        <dbReference type="ARBA" id="ARBA00022980"/>
    </source>
</evidence>
<evidence type="ECO:0000256" key="6">
    <source>
        <dbReference type="SAM" id="Phobius"/>
    </source>
</evidence>
<sequence length="204" mass="23622">MELRTKIFVFRLLRASEICQKIAYWQTLECLGIEYSSFAFLRLLATGITSFFSFFFFGRHRSCSRKMSSSHLQWLITRNTSSFVLKKRNVKQPFSREPLHLTNRHCFKYNTLVHKNVIGVEPAKDKNGFVVVMKSKKKVYKPKASMVRFQIKSGPRHTLAKLSNIVKNGYRKDCRGAVLKRASAIIRSEKTRVAKKAKPAKKAE</sequence>
<comment type="similarity">
    <text evidence="1">Belongs to the eukaryotic ribosomal protein eL28 family.</text>
</comment>
<proteinExistence type="inferred from homology"/>
<protein>
    <recommendedName>
        <fullName evidence="4">Large ribosomal subunit protein eL28</fullName>
    </recommendedName>
    <alternativeName>
        <fullName evidence="5">60S ribosomal protein L28</fullName>
    </alternativeName>
</protein>
<dbReference type="GO" id="GO:0005840">
    <property type="term" value="C:ribosome"/>
    <property type="evidence" value="ECO:0007669"/>
    <property type="project" value="UniProtKB-KW"/>
</dbReference>
<dbReference type="GO" id="GO:0006412">
    <property type="term" value="P:translation"/>
    <property type="evidence" value="ECO:0007669"/>
    <property type="project" value="InterPro"/>
</dbReference>
<organism evidence="8 9">
    <name type="scientific">Daphnia magna</name>
    <dbReference type="NCBI Taxonomy" id="35525"/>
    <lineage>
        <taxon>Eukaryota</taxon>
        <taxon>Metazoa</taxon>
        <taxon>Ecdysozoa</taxon>
        <taxon>Arthropoda</taxon>
        <taxon>Crustacea</taxon>
        <taxon>Branchiopoda</taxon>
        <taxon>Diplostraca</taxon>
        <taxon>Cladocera</taxon>
        <taxon>Anomopoda</taxon>
        <taxon>Daphniidae</taxon>
        <taxon>Daphnia</taxon>
    </lineage>
</organism>
<dbReference type="PANTHER" id="PTHR10544">
    <property type="entry name" value="60S RIBOSOMAL PROTEIN L28"/>
    <property type="match status" value="1"/>
</dbReference>
<evidence type="ECO:0000256" key="4">
    <source>
        <dbReference type="ARBA" id="ARBA00035223"/>
    </source>
</evidence>
<dbReference type="GO" id="GO:0003735">
    <property type="term" value="F:structural constituent of ribosome"/>
    <property type="evidence" value="ECO:0007669"/>
    <property type="project" value="InterPro"/>
</dbReference>
<keyword evidence="2 8" id="KW-0689">Ribosomal protein</keyword>
<evidence type="ECO:0000259" key="7">
    <source>
        <dbReference type="Pfam" id="PF01778"/>
    </source>
</evidence>
<comment type="caution">
    <text evidence="8">The sequence shown here is derived from an EMBL/GenBank/DDBJ whole genome shotgun (WGS) entry which is preliminary data.</text>
</comment>
<keyword evidence="6" id="KW-0472">Membrane</keyword>
<accession>A0A164VYC6</accession>
<dbReference type="AlphaFoldDB" id="A0A164VYC6"/>
<keyword evidence="3" id="KW-0687">Ribonucleoprotein</keyword>
<feature type="domain" description="Ribosomal eL28/Mak16" evidence="7">
    <location>
        <begin position="72"/>
        <end position="188"/>
    </location>
</feature>
<evidence type="ECO:0000256" key="5">
    <source>
        <dbReference type="ARBA" id="ARBA00035330"/>
    </source>
</evidence>
<dbReference type="InterPro" id="IPR002672">
    <property type="entry name" value="Ribosomal_eL28"/>
</dbReference>
<reference evidence="8 9" key="1">
    <citation type="submission" date="2016-03" db="EMBL/GenBank/DDBJ databases">
        <title>EvidentialGene: Evidence-directed Construction of Genes on Genomes.</title>
        <authorList>
            <person name="Gilbert D.G."/>
            <person name="Choi J.-H."/>
            <person name="Mockaitis K."/>
            <person name="Colbourne J."/>
            <person name="Pfrender M."/>
        </authorList>
    </citation>
    <scope>NUCLEOTIDE SEQUENCE [LARGE SCALE GENOMIC DNA]</scope>
    <source>
        <strain evidence="8 9">Xinb3</strain>
        <tissue evidence="8">Complete organism</tissue>
    </source>
</reference>
<evidence type="ECO:0000256" key="3">
    <source>
        <dbReference type="ARBA" id="ARBA00023274"/>
    </source>
</evidence>
<dbReference type="STRING" id="35525.A0A164VYC6"/>
<dbReference type="GO" id="GO:1990904">
    <property type="term" value="C:ribonucleoprotein complex"/>
    <property type="evidence" value="ECO:0007669"/>
    <property type="project" value="UniProtKB-KW"/>
</dbReference>
<dbReference type="FunFam" id="3.30.390.110:FF:000002">
    <property type="entry name" value="60S ribosomal protein L28"/>
    <property type="match status" value="1"/>
</dbReference>
<keyword evidence="6" id="KW-0812">Transmembrane</keyword>
<keyword evidence="6" id="KW-1133">Transmembrane helix</keyword>
<dbReference type="Proteomes" id="UP000076858">
    <property type="component" value="Unassembled WGS sequence"/>
</dbReference>
<evidence type="ECO:0000256" key="1">
    <source>
        <dbReference type="ARBA" id="ARBA00007926"/>
    </source>
</evidence>
<dbReference type="Gene3D" id="3.30.390.110">
    <property type="match status" value="1"/>
</dbReference>
<dbReference type="InterPro" id="IPR029004">
    <property type="entry name" value="Ribosomal_eL28/Mak16"/>
</dbReference>